<dbReference type="Proteomes" id="UP000315252">
    <property type="component" value="Unassembled WGS sequence"/>
</dbReference>
<dbReference type="PANTHER" id="PTHR12475">
    <property type="match status" value="1"/>
</dbReference>
<evidence type="ECO:0000313" key="2">
    <source>
        <dbReference type="Proteomes" id="UP000315252"/>
    </source>
</evidence>
<keyword evidence="2" id="KW-1185">Reference proteome</keyword>
<proteinExistence type="predicted"/>
<dbReference type="Pfam" id="PF13279">
    <property type="entry name" value="4HBT_2"/>
    <property type="match status" value="1"/>
</dbReference>
<comment type="caution">
    <text evidence="1">The sequence shown here is derived from an EMBL/GenBank/DDBJ whole genome shotgun (WGS) entry which is preliminary data.</text>
</comment>
<dbReference type="AlphaFoldDB" id="A0A545TN86"/>
<dbReference type="Gene3D" id="3.10.129.10">
    <property type="entry name" value="Hotdog Thioesterase"/>
    <property type="match status" value="1"/>
</dbReference>
<gene>
    <name evidence="1" type="ORF">FKG95_17320</name>
</gene>
<dbReference type="EMBL" id="VHSH01000006">
    <property type="protein sequence ID" value="TQV78648.1"/>
    <property type="molecule type" value="Genomic_DNA"/>
</dbReference>
<evidence type="ECO:0000313" key="1">
    <source>
        <dbReference type="EMBL" id="TQV78648.1"/>
    </source>
</evidence>
<dbReference type="OrthoDB" id="3727779at2"/>
<dbReference type="PANTHER" id="PTHR12475:SF4">
    <property type="entry name" value="PROTEIN THEM6"/>
    <property type="match status" value="1"/>
</dbReference>
<dbReference type="CDD" id="cd00586">
    <property type="entry name" value="4HBT"/>
    <property type="match status" value="1"/>
</dbReference>
<accession>A0A545TN86</accession>
<sequence length="141" mass="16475">MGLLEWSRLKLRVLPTDLDINFHMNNGRYLTLIDLCRMDMFLRTGLLRLMLKYRWAPAISSLTMEFRKPLKLFQRYTLRSRIVRWDRRLVFSEHEFVVGTRVIARGTSNTCLVGRNGIVVPPAQIVKLLGWRAEAPGQSTK</sequence>
<reference evidence="1 2" key="1">
    <citation type="submission" date="2019-06" db="EMBL/GenBank/DDBJ databases">
        <title>Whole genome sequence for Rhodospirillaceae sp. R148.</title>
        <authorList>
            <person name="Wang G."/>
        </authorList>
    </citation>
    <scope>NUCLEOTIDE SEQUENCE [LARGE SCALE GENOMIC DNA]</scope>
    <source>
        <strain evidence="1 2">R148</strain>
    </source>
</reference>
<protein>
    <submittedName>
        <fullName evidence="1">Acyl-CoA thioesterase</fullName>
    </submittedName>
</protein>
<dbReference type="SUPFAM" id="SSF54637">
    <property type="entry name" value="Thioesterase/thiol ester dehydrase-isomerase"/>
    <property type="match status" value="1"/>
</dbReference>
<dbReference type="InterPro" id="IPR029069">
    <property type="entry name" value="HotDog_dom_sf"/>
</dbReference>
<name>A0A545TN86_9PROT</name>
<organism evidence="1 2">
    <name type="scientific">Denitrobaculum tricleocarpae</name>
    <dbReference type="NCBI Taxonomy" id="2591009"/>
    <lineage>
        <taxon>Bacteria</taxon>
        <taxon>Pseudomonadati</taxon>
        <taxon>Pseudomonadota</taxon>
        <taxon>Alphaproteobacteria</taxon>
        <taxon>Rhodospirillales</taxon>
        <taxon>Rhodospirillaceae</taxon>
        <taxon>Denitrobaculum</taxon>
    </lineage>
</organism>
<dbReference type="InterPro" id="IPR051490">
    <property type="entry name" value="THEM6_lcsJ_thioesterase"/>
</dbReference>